<organism evidence="2 3">
    <name type="scientific">Lentzea tibetensis</name>
    <dbReference type="NCBI Taxonomy" id="2591470"/>
    <lineage>
        <taxon>Bacteria</taxon>
        <taxon>Bacillati</taxon>
        <taxon>Actinomycetota</taxon>
        <taxon>Actinomycetes</taxon>
        <taxon>Pseudonocardiales</taxon>
        <taxon>Pseudonocardiaceae</taxon>
        <taxon>Lentzea</taxon>
    </lineage>
</organism>
<dbReference type="GO" id="GO:0016787">
    <property type="term" value="F:hydrolase activity"/>
    <property type="evidence" value="ECO:0007669"/>
    <property type="project" value="UniProtKB-KW"/>
</dbReference>
<proteinExistence type="predicted"/>
<comment type="caution">
    <text evidence="2">The sequence shown here is derived from an EMBL/GenBank/DDBJ whole genome shotgun (WGS) entry which is preliminary data.</text>
</comment>
<dbReference type="GO" id="GO:0016020">
    <property type="term" value="C:membrane"/>
    <property type="evidence" value="ECO:0007669"/>
    <property type="project" value="TreeGrafter"/>
</dbReference>
<evidence type="ECO:0000313" key="2">
    <source>
        <dbReference type="EMBL" id="TWP52184.1"/>
    </source>
</evidence>
<evidence type="ECO:0000259" key="1">
    <source>
        <dbReference type="Pfam" id="PF00561"/>
    </source>
</evidence>
<keyword evidence="3" id="KW-1185">Reference proteome</keyword>
<sequence>MTYSESVIPVSGDMSLFVAQTSGHRPLLVIHGGPDWDHSYLRSPVDRLAMRVVLPDLRGCGRSAKAAEYTPDLAVGDLLGLLDALNIEQADLLGFSYGGMLGQRLTLAAPDRVRSLIVASSSILPVLTNAFEGWTERDALRAAESAVWESSLEGPELTRTAAFAGAPANVWQALPTYLRLLHEVRFSAEWIGPWRAGTLPPARPENALERLAALDIPILLLHGRYDMIFPASLVSQVSFARKVILDDAGHMAHVDQPRAWIAAVEEFLSCGFTAA</sequence>
<dbReference type="RefSeq" id="WP_146350980.1">
    <property type="nucleotide sequence ID" value="NZ_VOBR01000006.1"/>
</dbReference>
<dbReference type="Gene3D" id="3.40.50.1820">
    <property type="entry name" value="alpha/beta hydrolase"/>
    <property type="match status" value="1"/>
</dbReference>
<dbReference type="OrthoDB" id="3771266at2"/>
<dbReference type="InterPro" id="IPR000073">
    <property type="entry name" value="AB_hydrolase_1"/>
</dbReference>
<dbReference type="PRINTS" id="PR00111">
    <property type="entry name" value="ABHYDROLASE"/>
</dbReference>
<protein>
    <submittedName>
        <fullName evidence="2">Alpha/beta hydrolase</fullName>
    </submittedName>
</protein>
<dbReference type="InterPro" id="IPR029058">
    <property type="entry name" value="AB_hydrolase_fold"/>
</dbReference>
<dbReference type="Pfam" id="PF00561">
    <property type="entry name" value="Abhydrolase_1"/>
    <property type="match status" value="1"/>
</dbReference>
<dbReference type="Proteomes" id="UP000316639">
    <property type="component" value="Unassembled WGS sequence"/>
</dbReference>
<name>A0A563EYG8_9PSEU</name>
<evidence type="ECO:0000313" key="3">
    <source>
        <dbReference type="Proteomes" id="UP000316639"/>
    </source>
</evidence>
<dbReference type="EMBL" id="VOBR01000006">
    <property type="protein sequence ID" value="TWP52184.1"/>
    <property type="molecule type" value="Genomic_DNA"/>
</dbReference>
<gene>
    <name evidence="2" type="ORF">FKR81_11445</name>
</gene>
<dbReference type="AlphaFoldDB" id="A0A563EYG8"/>
<dbReference type="InterPro" id="IPR000639">
    <property type="entry name" value="Epox_hydrolase-like"/>
</dbReference>
<dbReference type="PANTHER" id="PTHR43798">
    <property type="entry name" value="MONOACYLGLYCEROL LIPASE"/>
    <property type="match status" value="1"/>
</dbReference>
<feature type="domain" description="AB hydrolase-1" evidence="1">
    <location>
        <begin position="26"/>
        <end position="256"/>
    </location>
</feature>
<keyword evidence="2" id="KW-0378">Hydrolase</keyword>
<accession>A0A563EYG8</accession>
<reference evidence="2 3" key="1">
    <citation type="submission" date="2019-07" db="EMBL/GenBank/DDBJ databases">
        <title>Lentzea xizangensis sp. nov., isolated from Qinghai-Tibetan Plateau Soils.</title>
        <authorList>
            <person name="Huang J."/>
        </authorList>
    </citation>
    <scope>NUCLEOTIDE SEQUENCE [LARGE SCALE GENOMIC DNA]</scope>
    <source>
        <strain evidence="2 3">FXJ1.1311</strain>
    </source>
</reference>
<dbReference type="InterPro" id="IPR050266">
    <property type="entry name" value="AB_hydrolase_sf"/>
</dbReference>
<dbReference type="PRINTS" id="PR00412">
    <property type="entry name" value="EPOXHYDRLASE"/>
</dbReference>
<dbReference type="SUPFAM" id="SSF53474">
    <property type="entry name" value="alpha/beta-Hydrolases"/>
    <property type="match status" value="1"/>
</dbReference>
<dbReference type="PANTHER" id="PTHR43798:SF33">
    <property type="entry name" value="HYDROLASE, PUTATIVE (AFU_ORTHOLOGUE AFUA_2G14860)-RELATED"/>
    <property type="match status" value="1"/>
</dbReference>